<keyword evidence="2 6" id="KW-0812">Transmembrane</keyword>
<gene>
    <name evidence="8" type="ORF">CALVIDRAFT_597830</name>
</gene>
<dbReference type="GO" id="GO:0071944">
    <property type="term" value="C:cell periphery"/>
    <property type="evidence" value="ECO:0007669"/>
    <property type="project" value="UniProtKB-ARBA"/>
</dbReference>
<dbReference type="InterPro" id="IPR051694">
    <property type="entry name" value="Immunoregulatory_rcpt-like"/>
</dbReference>
<feature type="signal peptide" evidence="7">
    <location>
        <begin position="1"/>
        <end position="24"/>
    </location>
</feature>
<feature type="transmembrane region" description="Helical" evidence="6">
    <location>
        <begin position="132"/>
        <end position="157"/>
    </location>
</feature>
<evidence type="ECO:0000256" key="5">
    <source>
        <dbReference type="SAM" id="MobiDB-lite"/>
    </source>
</evidence>
<dbReference type="AlphaFoldDB" id="A0A167MVW7"/>
<dbReference type="OrthoDB" id="10486808at2759"/>
<dbReference type="STRING" id="1330018.A0A167MVW7"/>
<organism evidence="8 9">
    <name type="scientific">Calocera viscosa (strain TUFC12733)</name>
    <dbReference type="NCBI Taxonomy" id="1330018"/>
    <lineage>
        <taxon>Eukaryota</taxon>
        <taxon>Fungi</taxon>
        <taxon>Dikarya</taxon>
        <taxon>Basidiomycota</taxon>
        <taxon>Agaricomycotina</taxon>
        <taxon>Dacrymycetes</taxon>
        <taxon>Dacrymycetales</taxon>
        <taxon>Dacrymycetaceae</taxon>
        <taxon>Calocera</taxon>
    </lineage>
</organism>
<evidence type="ECO:0000313" key="8">
    <source>
        <dbReference type="EMBL" id="KZO97108.1"/>
    </source>
</evidence>
<dbReference type="PANTHER" id="PTHR15549:SF33">
    <property type="entry name" value="MEMBRANE PROTEIN WSC4, PUTATIVE (AFU_ORTHOLOGUE AFUA_5G09020)-RELATED"/>
    <property type="match status" value="1"/>
</dbReference>
<feature type="compositionally biased region" description="Pro residues" evidence="5">
    <location>
        <begin position="401"/>
        <end position="426"/>
    </location>
</feature>
<reference evidence="8 9" key="1">
    <citation type="journal article" date="2016" name="Mol. Biol. Evol.">
        <title>Comparative Genomics of Early-Diverging Mushroom-Forming Fungi Provides Insights into the Origins of Lignocellulose Decay Capabilities.</title>
        <authorList>
            <person name="Nagy L.G."/>
            <person name="Riley R."/>
            <person name="Tritt A."/>
            <person name="Adam C."/>
            <person name="Daum C."/>
            <person name="Floudas D."/>
            <person name="Sun H."/>
            <person name="Yadav J.S."/>
            <person name="Pangilinan J."/>
            <person name="Larsson K.H."/>
            <person name="Matsuura K."/>
            <person name="Barry K."/>
            <person name="Labutti K."/>
            <person name="Kuo R."/>
            <person name="Ohm R.A."/>
            <person name="Bhattacharya S.S."/>
            <person name="Shirouzu T."/>
            <person name="Yoshinaga Y."/>
            <person name="Martin F.M."/>
            <person name="Grigoriev I.V."/>
            <person name="Hibbett D.S."/>
        </authorList>
    </citation>
    <scope>NUCLEOTIDE SEQUENCE [LARGE SCALE GENOMIC DNA]</scope>
    <source>
        <strain evidence="8 9">TUFC12733</strain>
    </source>
</reference>
<feature type="region of interest" description="Disordered" evidence="5">
    <location>
        <begin position="377"/>
        <end position="426"/>
    </location>
</feature>
<evidence type="ECO:0000256" key="3">
    <source>
        <dbReference type="ARBA" id="ARBA00022989"/>
    </source>
</evidence>
<name>A0A167MVW7_CALVF</name>
<proteinExistence type="predicted"/>
<dbReference type="EMBL" id="KV417281">
    <property type="protein sequence ID" value="KZO97108.1"/>
    <property type="molecule type" value="Genomic_DNA"/>
</dbReference>
<keyword evidence="9" id="KW-1185">Reference proteome</keyword>
<keyword evidence="4 6" id="KW-0472">Membrane</keyword>
<feature type="compositionally biased region" description="Low complexity" evidence="5">
    <location>
        <begin position="57"/>
        <end position="104"/>
    </location>
</feature>
<comment type="subcellular location">
    <subcellularLocation>
        <location evidence="1">Membrane</location>
        <topology evidence="1">Single-pass membrane protein</topology>
    </subcellularLocation>
</comment>
<evidence type="ECO:0000313" key="9">
    <source>
        <dbReference type="Proteomes" id="UP000076738"/>
    </source>
</evidence>
<protein>
    <recommendedName>
        <fullName evidence="10">Transmembrane protein</fullName>
    </recommendedName>
</protein>
<evidence type="ECO:0000256" key="6">
    <source>
        <dbReference type="SAM" id="Phobius"/>
    </source>
</evidence>
<evidence type="ECO:0000256" key="7">
    <source>
        <dbReference type="SAM" id="SignalP"/>
    </source>
</evidence>
<accession>A0A167MVW7</accession>
<keyword evidence="3 6" id="KW-1133">Transmembrane helix</keyword>
<evidence type="ECO:0000256" key="4">
    <source>
        <dbReference type="ARBA" id="ARBA00023136"/>
    </source>
</evidence>
<feature type="region of interest" description="Disordered" evidence="5">
    <location>
        <begin position="233"/>
        <end position="262"/>
    </location>
</feature>
<dbReference type="Proteomes" id="UP000076738">
    <property type="component" value="Unassembled WGS sequence"/>
</dbReference>
<evidence type="ECO:0008006" key="10">
    <source>
        <dbReference type="Google" id="ProtNLM"/>
    </source>
</evidence>
<evidence type="ECO:0000256" key="1">
    <source>
        <dbReference type="ARBA" id="ARBA00004167"/>
    </source>
</evidence>
<sequence length="426" mass="45320">MSRIHGLLLACVLALLVCLQPIAASPVRQLDANLWHRQAPTSATLPDIFKSATPAPTSTSSRSSTTSSTSSTSSRTSSSTSSSATSTNSQTSSSTTLSMRSTTSIPTANPTEVDFVGADDTVSDLFVPGTRFFPLGVVVICLIALVVLAIFLILFVICSRRRARSIPTTKDISRPIPPQTPHFVEKTLNRRTRSSVIIIGPAFTLFSHKRKSSALPALPLSAKALSFSSFGTTDSSALPTPNAPVTARPDSTSDLPKHASHTSGLFSAGPASVWDVQSLAYAPDSTISRVPPTPLPSSFPIITPIEIKSSYIEQLETPVQGPSMAAALPIFQAVSSPSRTSPIRTESLQPGKPQLTRLAIPEPILMPKRRTPVVAVRPNLERLEEEESEPERTPMWHGGSPPRPLPKIPAPPPPPQGPLPPPPGWT</sequence>
<dbReference type="PANTHER" id="PTHR15549">
    <property type="entry name" value="PAIRED IMMUNOGLOBULIN-LIKE TYPE 2 RECEPTOR"/>
    <property type="match status" value="1"/>
</dbReference>
<dbReference type="GO" id="GO:0016020">
    <property type="term" value="C:membrane"/>
    <property type="evidence" value="ECO:0007669"/>
    <property type="project" value="UniProtKB-SubCell"/>
</dbReference>
<evidence type="ECO:0000256" key="2">
    <source>
        <dbReference type="ARBA" id="ARBA00022692"/>
    </source>
</evidence>
<feature type="chain" id="PRO_5007890517" description="Transmembrane protein" evidence="7">
    <location>
        <begin position="25"/>
        <end position="426"/>
    </location>
</feature>
<keyword evidence="7" id="KW-0732">Signal</keyword>
<feature type="region of interest" description="Disordered" evidence="5">
    <location>
        <begin position="46"/>
        <end position="110"/>
    </location>
</feature>